<gene>
    <name evidence="6" type="ORF">ENT17_04070</name>
</gene>
<proteinExistence type="predicted"/>
<keyword evidence="4" id="KW-0804">Transcription</keyword>
<sequence>MTTIRDVAKRARVSVTAVSYALNNTGTISEETRQRVLKAASELNYYPNAFARHLKKRKTLTLGVFITSFGGQFYEEILEGIHQTVLNTEYELIVCPQARSLRKMLTQRQVDGAIIFDYKVKSDILLKLVSPSFPIVVMDRFLEHECILPLLLDNAQGVREAFDHLYAQGFRRMAFIAGAVDSLDNTERRQTFLEQAAAQGLSVPVYQGNFTRLSGYDIGRIMIRGGDLPEAVFCANDQMAIGFIEAMKEAGLRAPQDVAVVGFDDILIARYMQPSLSTVGASRQEWGAAAATQLIQFLEEGKPFEHVRIPTHLIVRESSRRVEKNTPTG</sequence>
<feature type="domain" description="HTH lacI-type" evidence="5">
    <location>
        <begin position="2"/>
        <end position="56"/>
    </location>
</feature>
<dbReference type="PANTHER" id="PTHR30146">
    <property type="entry name" value="LACI-RELATED TRANSCRIPTIONAL REPRESSOR"/>
    <property type="match status" value="1"/>
</dbReference>
<dbReference type="PROSITE" id="PS00356">
    <property type="entry name" value="HTH_LACI_1"/>
    <property type="match status" value="1"/>
</dbReference>
<accession>A0A7C4Q867</accession>
<dbReference type="InterPro" id="IPR028082">
    <property type="entry name" value="Peripla_BP_I"/>
</dbReference>
<dbReference type="SMART" id="SM00354">
    <property type="entry name" value="HTH_LACI"/>
    <property type="match status" value="1"/>
</dbReference>
<dbReference type="PROSITE" id="PS50932">
    <property type="entry name" value="HTH_LACI_2"/>
    <property type="match status" value="1"/>
</dbReference>
<dbReference type="SUPFAM" id="SSF47413">
    <property type="entry name" value="lambda repressor-like DNA-binding domains"/>
    <property type="match status" value="1"/>
</dbReference>
<dbReference type="InterPro" id="IPR046335">
    <property type="entry name" value="LacI/GalR-like_sensor"/>
</dbReference>
<dbReference type="SUPFAM" id="SSF53822">
    <property type="entry name" value="Periplasmic binding protein-like I"/>
    <property type="match status" value="1"/>
</dbReference>
<protein>
    <submittedName>
        <fullName evidence="6">LacI family transcriptional regulator</fullName>
    </submittedName>
</protein>
<evidence type="ECO:0000259" key="5">
    <source>
        <dbReference type="PROSITE" id="PS50932"/>
    </source>
</evidence>
<reference evidence="6" key="1">
    <citation type="journal article" date="2020" name="mSystems">
        <title>Genome- and Community-Level Interaction Insights into Carbon Utilization and Element Cycling Functions of Hydrothermarchaeota in Hydrothermal Sediment.</title>
        <authorList>
            <person name="Zhou Z."/>
            <person name="Liu Y."/>
            <person name="Xu W."/>
            <person name="Pan J."/>
            <person name="Luo Z.H."/>
            <person name="Li M."/>
        </authorList>
    </citation>
    <scope>NUCLEOTIDE SEQUENCE [LARGE SCALE GENOMIC DNA]</scope>
    <source>
        <strain evidence="6">SpSt-556</strain>
    </source>
</reference>
<dbReference type="CDD" id="cd01392">
    <property type="entry name" value="HTH_LacI"/>
    <property type="match status" value="1"/>
</dbReference>
<dbReference type="Gene3D" id="3.40.50.2300">
    <property type="match status" value="2"/>
</dbReference>
<evidence type="ECO:0000256" key="4">
    <source>
        <dbReference type="ARBA" id="ARBA00023163"/>
    </source>
</evidence>
<dbReference type="EMBL" id="DSXR01000050">
    <property type="protein sequence ID" value="HGS86774.1"/>
    <property type="molecule type" value="Genomic_DNA"/>
</dbReference>
<evidence type="ECO:0000313" key="6">
    <source>
        <dbReference type="EMBL" id="HGS86774.1"/>
    </source>
</evidence>
<dbReference type="GO" id="GO:0000976">
    <property type="term" value="F:transcription cis-regulatory region binding"/>
    <property type="evidence" value="ECO:0007669"/>
    <property type="project" value="TreeGrafter"/>
</dbReference>
<evidence type="ECO:0000256" key="3">
    <source>
        <dbReference type="ARBA" id="ARBA00023125"/>
    </source>
</evidence>
<keyword evidence="1" id="KW-0678">Repressor</keyword>
<evidence type="ECO:0000256" key="1">
    <source>
        <dbReference type="ARBA" id="ARBA00022491"/>
    </source>
</evidence>
<dbReference type="InterPro" id="IPR000843">
    <property type="entry name" value="HTH_LacI"/>
</dbReference>
<dbReference type="CDD" id="cd06267">
    <property type="entry name" value="PBP1_LacI_sugar_binding-like"/>
    <property type="match status" value="1"/>
</dbReference>
<comment type="caution">
    <text evidence="6">The sequence shown here is derived from an EMBL/GenBank/DDBJ whole genome shotgun (WGS) entry which is preliminary data.</text>
</comment>
<name>A0A7C4Q867_9CHLR</name>
<dbReference type="InterPro" id="IPR010982">
    <property type="entry name" value="Lambda_DNA-bd_dom_sf"/>
</dbReference>
<dbReference type="PANTHER" id="PTHR30146:SF148">
    <property type="entry name" value="HTH-TYPE TRANSCRIPTIONAL REPRESSOR PURR-RELATED"/>
    <property type="match status" value="1"/>
</dbReference>
<dbReference type="Pfam" id="PF00356">
    <property type="entry name" value="LacI"/>
    <property type="match status" value="1"/>
</dbReference>
<keyword evidence="2" id="KW-0805">Transcription regulation</keyword>
<dbReference type="GO" id="GO:0003700">
    <property type="term" value="F:DNA-binding transcription factor activity"/>
    <property type="evidence" value="ECO:0007669"/>
    <property type="project" value="TreeGrafter"/>
</dbReference>
<dbReference type="Pfam" id="PF13377">
    <property type="entry name" value="Peripla_BP_3"/>
    <property type="match status" value="1"/>
</dbReference>
<keyword evidence="3" id="KW-0238">DNA-binding</keyword>
<dbReference type="AlphaFoldDB" id="A0A7C4Q867"/>
<evidence type="ECO:0000256" key="2">
    <source>
        <dbReference type="ARBA" id="ARBA00023015"/>
    </source>
</evidence>
<organism evidence="6">
    <name type="scientific">Bellilinea caldifistulae</name>
    <dbReference type="NCBI Taxonomy" id="360411"/>
    <lineage>
        <taxon>Bacteria</taxon>
        <taxon>Bacillati</taxon>
        <taxon>Chloroflexota</taxon>
        <taxon>Anaerolineae</taxon>
        <taxon>Anaerolineales</taxon>
        <taxon>Anaerolineaceae</taxon>
        <taxon>Bellilinea</taxon>
    </lineage>
</organism>
<dbReference type="Gene3D" id="1.10.260.40">
    <property type="entry name" value="lambda repressor-like DNA-binding domains"/>
    <property type="match status" value="1"/>
</dbReference>